<dbReference type="PANTHER" id="PTHR22714">
    <property type="entry name" value="PROTEIN CBG02446-RELATED"/>
    <property type="match status" value="1"/>
</dbReference>
<dbReference type="Proteomes" id="UP001176961">
    <property type="component" value="Unassembled WGS sequence"/>
</dbReference>
<keyword evidence="3" id="KW-1185">Reference proteome</keyword>
<keyword evidence="1" id="KW-0472">Membrane</keyword>
<evidence type="ECO:0008006" key="4">
    <source>
        <dbReference type="Google" id="ProtNLM"/>
    </source>
</evidence>
<keyword evidence="1" id="KW-1133">Transmembrane helix</keyword>
<dbReference type="EMBL" id="CATQJL010000316">
    <property type="protein sequence ID" value="CAJ0605294.1"/>
    <property type="molecule type" value="Genomic_DNA"/>
</dbReference>
<organism evidence="2 3">
    <name type="scientific">Cylicocyclus nassatus</name>
    <name type="common">Nematode worm</name>
    <dbReference type="NCBI Taxonomy" id="53992"/>
    <lineage>
        <taxon>Eukaryota</taxon>
        <taxon>Metazoa</taxon>
        <taxon>Ecdysozoa</taxon>
        <taxon>Nematoda</taxon>
        <taxon>Chromadorea</taxon>
        <taxon>Rhabditida</taxon>
        <taxon>Rhabditina</taxon>
        <taxon>Rhabditomorpha</taxon>
        <taxon>Strongyloidea</taxon>
        <taxon>Strongylidae</taxon>
        <taxon>Cylicocyclus</taxon>
    </lineage>
</organism>
<dbReference type="Gene3D" id="1.10.287.70">
    <property type="match status" value="1"/>
</dbReference>
<sequence length="436" mass="49416">MQYEYNLTGVGVMSRFPYVSLGNCMGLNCKNPGAEVEFLMTCLQLINATITINPTLVEHKHVLQMLANGSADISIKTINQEIPRQEQVDFTVPTGIVYLGYYIKENTKVEVGDYLAGAFPGTVVLMVAAASLIVSCLLHFFAKVLRKNSSSVGDYEYFALAGLLRNSNFNQKPVCSRLLVAVWLLFSFMLTEYYNAKLRSLLMTTHYRGAFFTNLDEAMDAMEYQGWKMVINTTDYSPLSYCHSSQCGRLRKLYKRNLVLEYINNVSLEVAAEADRQFGFGGLQGDLVPHERSVLNEAKRILFVRDQLITPAHRSYAVRKNMSVLLDKLNQIIAYTFNGLPTIRSRYTRPYQPYVNKHFQENANVLTISHITILFEWTGGLLSTAFACFIGEIICFRYFSSFLQWIRRTQHRNVLGSASGNVQNSIELTHFSNITG</sequence>
<dbReference type="AlphaFoldDB" id="A0AA36H7W5"/>
<evidence type="ECO:0000313" key="2">
    <source>
        <dbReference type="EMBL" id="CAJ0605294.1"/>
    </source>
</evidence>
<comment type="caution">
    <text evidence="2">The sequence shown here is derived from an EMBL/GenBank/DDBJ whole genome shotgun (WGS) entry which is preliminary data.</text>
</comment>
<feature type="transmembrane region" description="Helical" evidence="1">
    <location>
        <begin position="114"/>
        <end position="141"/>
    </location>
</feature>
<dbReference type="SUPFAM" id="SSF53850">
    <property type="entry name" value="Periplasmic binding protein-like II"/>
    <property type="match status" value="1"/>
</dbReference>
<dbReference type="PANTHER" id="PTHR22714:SF8">
    <property type="entry name" value="PROTEIN CBG02446"/>
    <property type="match status" value="1"/>
</dbReference>
<proteinExistence type="predicted"/>
<evidence type="ECO:0000313" key="3">
    <source>
        <dbReference type="Proteomes" id="UP001176961"/>
    </source>
</evidence>
<keyword evidence="1" id="KW-0812">Transmembrane</keyword>
<feature type="transmembrane region" description="Helical" evidence="1">
    <location>
        <begin position="377"/>
        <end position="399"/>
    </location>
</feature>
<protein>
    <recommendedName>
        <fullName evidence="4">Ionotropic glutamate receptor C-terminal domain-containing protein</fullName>
    </recommendedName>
</protein>
<name>A0AA36H7W5_CYLNA</name>
<feature type="transmembrane region" description="Helical" evidence="1">
    <location>
        <begin position="174"/>
        <end position="194"/>
    </location>
</feature>
<evidence type="ECO:0000256" key="1">
    <source>
        <dbReference type="SAM" id="Phobius"/>
    </source>
</evidence>
<dbReference type="InterPro" id="IPR040128">
    <property type="entry name" value="T25E4.2-like"/>
</dbReference>
<accession>A0AA36H7W5</accession>
<gene>
    <name evidence="2" type="ORF">CYNAS_LOCUS17277</name>
</gene>
<reference evidence="2" key="1">
    <citation type="submission" date="2023-07" db="EMBL/GenBank/DDBJ databases">
        <authorList>
            <consortium name="CYATHOMIX"/>
        </authorList>
    </citation>
    <scope>NUCLEOTIDE SEQUENCE</scope>
    <source>
        <strain evidence="2">N/A</strain>
    </source>
</reference>